<name>A0A482ZII5_9ARAC</name>
<feature type="chain" id="PRO_5019727858" evidence="5">
    <location>
        <begin position="23"/>
        <end position="86"/>
    </location>
</feature>
<keyword evidence="5" id="KW-0732">Signal</keyword>
<evidence type="ECO:0000256" key="4">
    <source>
        <dbReference type="ARBA" id="ARBA00023157"/>
    </source>
</evidence>
<evidence type="ECO:0000256" key="5">
    <source>
        <dbReference type="SAM" id="SignalP"/>
    </source>
</evidence>
<dbReference type="GO" id="GO:0090729">
    <property type="term" value="F:toxin activity"/>
    <property type="evidence" value="ECO:0007669"/>
    <property type="project" value="UniProtKB-KW"/>
</dbReference>
<sequence length="86" mass="9656">MKVSVVLAIGGLVLLSFACASALKENELMKKVARELVIDNEDAAQHEERAECRWYLGGCTKDSDCCKHLQCHSVHEWCLWDGTFSK</sequence>
<dbReference type="PROSITE" id="PS60021">
    <property type="entry name" value="HWTX_1"/>
    <property type="match status" value="1"/>
</dbReference>
<dbReference type="PROSITE" id="PS51257">
    <property type="entry name" value="PROKAR_LIPOPROTEIN"/>
    <property type="match status" value="1"/>
</dbReference>
<reference evidence="6" key="1">
    <citation type="submission" date="2017-03" db="EMBL/GenBank/DDBJ databases">
        <authorList>
            <person name="QRISCLOUD D."/>
        </authorList>
    </citation>
    <scope>NUCLEOTIDE SEQUENCE</scope>
</reference>
<evidence type="ECO:0000313" key="6">
    <source>
        <dbReference type="EMBL" id="SMD29822.1"/>
    </source>
</evidence>
<evidence type="ECO:0000256" key="2">
    <source>
        <dbReference type="ARBA" id="ARBA00022525"/>
    </source>
</evidence>
<reference evidence="6" key="2">
    <citation type="submission" date="2019-04" db="EMBL/GenBank/DDBJ databases">
        <title>Unravelling the molecular evolution of spider venoms.</title>
        <authorList>
            <person name="Pineda S."/>
        </authorList>
    </citation>
    <scope>NUCLEOTIDE SEQUENCE</scope>
</reference>
<dbReference type="AlphaFoldDB" id="A0A482ZII5"/>
<keyword evidence="3" id="KW-0800">Toxin</keyword>
<accession>A0A482ZII5</accession>
<keyword evidence="4" id="KW-1015">Disulfide bond</keyword>
<dbReference type="InterPro" id="IPR013140">
    <property type="entry name" value="Huwentoxin_CS1"/>
</dbReference>
<feature type="signal peptide" evidence="5">
    <location>
        <begin position="1"/>
        <end position="22"/>
    </location>
</feature>
<organism evidence="6">
    <name type="scientific">Selenotholus foelschei</name>
    <dbReference type="NCBI Taxonomy" id="1905327"/>
    <lineage>
        <taxon>Eukaryota</taxon>
        <taxon>Metazoa</taxon>
        <taxon>Ecdysozoa</taxon>
        <taxon>Arthropoda</taxon>
        <taxon>Chelicerata</taxon>
        <taxon>Arachnida</taxon>
        <taxon>Araneae</taxon>
        <taxon>Mygalomorphae</taxon>
        <taxon>Avicularoidea</taxon>
        <taxon>Theraphosidae</taxon>
        <taxon>Selenotholus</taxon>
    </lineage>
</organism>
<dbReference type="EMBL" id="HAGO01000134">
    <property type="protein sequence ID" value="SMD29822.1"/>
    <property type="molecule type" value="Transcribed_RNA"/>
</dbReference>
<proteinExistence type="predicted"/>
<comment type="subcellular location">
    <subcellularLocation>
        <location evidence="1">Secreted</location>
    </subcellularLocation>
</comment>
<dbReference type="GO" id="GO:0005576">
    <property type="term" value="C:extracellular region"/>
    <property type="evidence" value="ECO:0007669"/>
    <property type="project" value="UniProtKB-SubCell"/>
</dbReference>
<protein>
    <submittedName>
        <fullName evidence="6">Omega-Theraphotoxin-Sfo2b_2</fullName>
    </submittedName>
</protein>
<dbReference type="Pfam" id="PF07740">
    <property type="entry name" value="Toxin_12"/>
    <property type="match status" value="1"/>
</dbReference>
<dbReference type="InterPro" id="IPR011696">
    <property type="entry name" value="Huwentoxin-1"/>
</dbReference>
<evidence type="ECO:0000256" key="3">
    <source>
        <dbReference type="ARBA" id="ARBA00022656"/>
    </source>
</evidence>
<evidence type="ECO:0000256" key="1">
    <source>
        <dbReference type="ARBA" id="ARBA00004613"/>
    </source>
</evidence>
<dbReference type="GO" id="GO:0008200">
    <property type="term" value="F:ion channel inhibitor activity"/>
    <property type="evidence" value="ECO:0007669"/>
    <property type="project" value="InterPro"/>
</dbReference>
<dbReference type="SUPFAM" id="SSF57059">
    <property type="entry name" value="omega toxin-like"/>
    <property type="match status" value="1"/>
</dbReference>
<keyword evidence="2" id="KW-0964">Secreted</keyword>